<gene>
    <name evidence="2" type="ORF">K443DRAFT_507305</name>
</gene>
<evidence type="ECO:0000313" key="3">
    <source>
        <dbReference type="Proteomes" id="UP000054477"/>
    </source>
</evidence>
<proteinExistence type="predicted"/>
<dbReference type="EMBL" id="KN839049">
    <property type="protein sequence ID" value="KIJ91139.1"/>
    <property type="molecule type" value="Genomic_DNA"/>
</dbReference>
<dbReference type="HOGENOM" id="CLU_2413598_0_0_1"/>
<name>A0A0C9WHG2_9AGAR</name>
<sequence>MVEPHTLAPHSSAPASTALSKGAHSDFMLNHKRTAHDSPVPVGCAVAQLFEISSDDRSPTSAPHTSGLSTCLHSSARGCAFWNYTRFNAPSP</sequence>
<protein>
    <submittedName>
        <fullName evidence="2">Uncharacterized protein</fullName>
    </submittedName>
</protein>
<reference evidence="3" key="2">
    <citation type="submission" date="2015-01" db="EMBL/GenBank/DDBJ databases">
        <title>Evolutionary Origins and Diversification of the Mycorrhizal Mutualists.</title>
        <authorList>
            <consortium name="DOE Joint Genome Institute"/>
            <consortium name="Mycorrhizal Genomics Consortium"/>
            <person name="Kohler A."/>
            <person name="Kuo A."/>
            <person name="Nagy L.G."/>
            <person name="Floudas D."/>
            <person name="Copeland A."/>
            <person name="Barry K.W."/>
            <person name="Cichocki N."/>
            <person name="Veneault-Fourrey C."/>
            <person name="LaButti K."/>
            <person name="Lindquist E.A."/>
            <person name="Lipzen A."/>
            <person name="Lundell T."/>
            <person name="Morin E."/>
            <person name="Murat C."/>
            <person name="Riley R."/>
            <person name="Ohm R."/>
            <person name="Sun H."/>
            <person name="Tunlid A."/>
            <person name="Henrissat B."/>
            <person name="Grigoriev I.V."/>
            <person name="Hibbett D.S."/>
            <person name="Martin F."/>
        </authorList>
    </citation>
    <scope>NUCLEOTIDE SEQUENCE [LARGE SCALE GENOMIC DNA]</scope>
    <source>
        <strain evidence="3">LaAM-08-1</strain>
    </source>
</reference>
<organism evidence="2 3">
    <name type="scientific">Laccaria amethystina LaAM-08-1</name>
    <dbReference type="NCBI Taxonomy" id="1095629"/>
    <lineage>
        <taxon>Eukaryota</taxon>
        <taxon>Fungi</taxon>
        <taxon>Dikarya</taxon>
        <taxon>Basidiomycota</taxon>
        <taxon>Agaricomycotina</taxon>
        <taxon>Agaricomycetes</taxon>
        <taxon>Agaricomycetidae</taxon>
        <taxon>Agaricales</taxon>
        <taxon>Agaricineae</taxon>
        <taxon>Hydnangiaceae</taxon>
        <taxon>Laccaria</taxon>
    </lineage>
</organism>
<reference evidence="2 3" key="1">
    <citation type="submission" date="2014-04" db="EMBL/GenBank/DDBJ databases">
        <authorList>
            <consortium name="DOE Joint Genome Institute"/>
            <person name="Kuo A."/>
            <person name="Kohler A."/>
            <person name="Nagy L.G."/>
            <person name="Floudas D."/>
            <person name="Copeland A."/>
            <person name="Barry K.W."/>
            <person name="Cichocki N."/>
            <person name="Veneault-Fourrey C."/>
            <person name="LaButti K."/>
            <person name="Lindquist E.A."/>
            <person name="Lipzen A."/>
            <person name="Lundell T."/>
            <person name="Morin E."/>
            <person name="Murat C."/>
            <person name="Sun H."/>
            <person name="Tunlid A."/>
            <person name="Henrissat B."/>
            <person name="Grigoriev I.V."/>
            <person name="Hibbett D.S."/>
            <person name="Martin F."/>
            <person name="Nordberg H.P."/>
            <person name="Cantor M.N."/>
            <person name="Hua S.X."/>
        </authorList>
    </citation>
    <scope>NUCLEOTIDE SEQUENCE [LARGE SCALE GENOMIC DNA]</scope>
    <source>
        <strain evidence="2 3">LaAM-08-1</strain>
    </source>
</reference>
<keyword evidence="3" id="KW-1185">Reference proteome</keyword>
<feature type="region of interest" description="Disordered" evidence="1">
    <location>
        <begin position="1"/>
        <end position="20"/>
    </location>
</feature>
<evidence type="ECO:0000256" key="1">
    <source>
        <dbReference type="SAM" id="MobiDB-lite"/>
    </source>
</evidence>
<dbReference type="Proteomes" id="UP000054477">
    <property type="component" value="Unassembled WGS sequence"/>
</dbReference>
<evidence type="ECO:0000313" key="2">
    <source>
        <dbReference type="EMBL" id="KIJ91139.1"/>
    </source>
</evidence>
<accession>A0A0C9WHG2</accession>
<dbReference type="AlphaFoldDB" id="A0A0C9WHG2"/>